<evidence type="ECO:0000256" key="1">
    <source>
        <dbReference type="SAM" id="Phobius"/>
    </source>
</evidence>
<dbReference type="PANTHER" id="PTHR23150:SF19">
    <property type="entry name" value="FORMYLGLYCINE-GENERATING ENZYME"/>
    <property type="match status" value="1"/>
</dbReference>
<dbReference type="SUPFAM" id="SSF56436">
    <property type="entry name" value="C-type lectin-like"/>
    <property type="match status" value="1"/>
</dbReference>
<dbReference type="PANTHER" id="PTHR23150">
    <property type="entry name" value="SULFATASE MODIFYING FACTOR 1, 2"/>
    <property type="match status" value="1"/>
</dbReference>
<keyword evidence="1" id="KW-1133">Transmembrane helix</keyword>
<protein>
    <recommendedName>
        <fullName evidence="5">PEGA domain-containing protein</fullName>
    </recommendedName>
</protein>
<evidence type="ECO:0000259" key="3">
    <source>
        <dbReference type="Pfam" id="PF08308"/>
    </source>
</evidence>
<comment type="caution">
    <text evidence="4">The sequence shown here is derived from an EMBL/GenBank/DDBJ whole genome shotgun (WGS) entry which is preliminary data.</text>
</comment>
<evidence type="ECO:0008006" key="5">
    <source>
        <dbReference type="Google" id="ProtNLM"/>
    </source>
</evidence>
<reference evidence="4" key="1">
    <citation type="journal article" date="2015" name="Nature">
        <title>Complex archaea that bridge the gap between prokaryotes and eukaryotes.</title>
        <authorList>
            <person name="Spang A."/>
            <person name="Saw J.H."/>
            <person name="Jorgensen S.L."/>
            <person name="Zaremba-Niedzwiedzka K."/>
            <person name="Martijn J."/>
            <person name="Lind A.E."/>
            <person name="van Eijk R."/>
            <person name="Schleper C."/>
            <person name="Guy L."/>
            <person name="Ettema T.J."/>
        </authorList>
    </citation>
    <scope>NUCLEOTIDE SEQUENCE</scope>
</reference>
<accession>A0A0F9PRY7</accession>
<sequence length="672" mass="73239">ASLPMSEFNQTLAEARRNQHIRRLWLSVGFVLIALVTTAALLVSKATPIEVFPEEISADADIDISQGLAMVISGHLYSLSKNVEIDVSAPGFNTSKKTISQPDFGKVTRITLQPLPGKLSLSTSLDDGQTHWYLNDALTSVADNIEKILDAGDYTIEVKHPYYESQTHQYQVERGKQIEEQIQLTPITGELSLNSTPAGALVSIDGEDKGETPVTLSVSGGKHVIEISKTGFEAVSDLLEITDTKPQVDRQYRLALKRAEVSLSVSPDDGALSVNGIDVPVANTIKVEANQDNVISYKKLGYISQSQRIHLSPTEAANISFKLQKEMGNVAIDSTPKATVSVNGDVKGQTPLTLSLNAIPQEITFSLAGYRSVTRHITPSSKATASVSATLLTEAQARLQEAPKSYKTPAGGEMVLFTPNDSITMGAERSEPGQRANEFIRTVSINQPFYAGLHEVTNGAYSQFEPGHGGDPKLPVTNVSWLDAVAYANWLSQAEGLGPVYLMNGKSLTKINAQADGYRLLTEAEWEWLARKAGRSTQSQFVWGNDKTLPRKAANIADESAKGSVKTYVPRYNDDYAGIAPVMSMNRELSGLFDMGGNVSEWTHDNYSLNVPNKDRRYSQTLDTDMSNEHVVKGANWRSGSLTELRASYRDGVTASRDDLGFRLGRFVYGGK</sequence>
<dbReference type="AlphaFoldDB" id="A0A0F9PRY7"/>
<dbReference type="GO" id="GO:0120147">
    <property type="term" value="F:formylglycine-generating oxidase activity"/>
    <property type="evidence" value="ECO:0007669"/>
    <property type="project" value="TreeGrafter"/>
</dbReference>
<dbReference type="Pfam" id="PF03781">
    <property type="entry name" value="FGE-sulfatase"/>
    <property type="match status" value="1"/>
</dbReference>
<evidence type="ECO:0000259" key="2">
    <source>
        <dbReference type="Pfam" id="PF03781"/>
    </source>
</evidence>
<feature type="domain" description="Sulfatase-modifying factor enzyme-like" evidence="2">
    <location>
        <begin position="418"/>
        <end position="664"/>
    </location>
</feature>
<dbReference type="InterPro" id="IPR016187">
    <property type="entry name" value="CTDL_fold"/>
</dbReference>
<feature type="domain" description="PEGA" evidence="3">
    <location>
        <begin position="189"/>
        <end position="243"/>
    </location>
</feature>
<dbReference type="InterPro" id="IPR051043">
    <property type="entry name" value="Sulfatase_Mod_Factor_Kinase"/>
</dbReference>
<name>A0A0F9PRY7_9ZZZZ</name>
<gene>
    <name evidence="4" type="ORF">LCGC14_1183410</name>
</gene>
<dbReference type="InterPro" id="IPR013229">
    <property type="entry name" value="PEGA"/>
</dbReference>
<dbReference type="Pfam" id="PF08308">
    <property type="entry name" value="PEGA"/>
    <property type="match status" value="2"/>
</dbReference>
<dbReference type="InterPro" id="IPR005532">
    <property type="entry name" value="SUMF_dom"/>
</dbReference>
<dbReference type="InterPro" id="IPR042095">
    <property type="entry name" value="SUMF_sf"/>
</dbReference>
<evidence type="ECO:0000313" key="4">
    <source>
        <dbReference type="EMBL" id="KKM95907.1"/>
    </source>
</evidence>
<feature type="transmembrane region" description="Helical" evidence="1">
    <location>
        <begin position="24"/>
        <end position="43"/>
    </location>
</feature>
<dbReference type="EMBL" id="LAZR01005948">
    <property type="protein sequence ID" value="KKM95907.1"/>
    <property type="molecule type" value="Genomic_DNA"/>
</dbReference>
<feature type="domain" description="PEGA" evidence="3">
    <location>
        <begin position="327"/>
        <end position="391"/>
    </location>
</feature>
<dbReference type="Gene3D" id="3.90.1580.10">
    <property type="entry name" value="paralog of FGE (formylglycine-generating enzyme)"/>
    <property type="match status" value="1"/>
</dbReference>
<feature type="non-terminal residue" evidence="4">
    <location>
        <position position="1"/>
    </location>
</feature>
<keyword evidence="1" id="KW-0812">Transmembrane</keyword>
<organism evidence="4">
    <name type="scientific">marine sediment metagenome</name>
    <dbReference type="NCBI Taxonomy" id="412755"/>
    <lineage>
        <taxon>unclassified sequences</taxon>
        <taxon>metagenomes</taxon>
        <taxon>ecological metagenomes</taxon>
    </lineage>
</organism>
<keyword evidence="1" id="KW-0472">Membrane</keyword>
<proteinExistence type="predicted"/>